<feature type="region of interest" description="Disordered" evidence="1">
    <location>
        <begin position="25"/>
        <end position="73"/>
    </location>
</feature>
<comment type="caution">
    <text evidence="2">The sequence shown here is derived from an EMBL/GenBank/DDBJ whole genome shotgun (WGS) entry which is preliminary data.</text>
</comment>
<dbReference type="Proteomes" id="UP000770661">
    <property type="component" value="Unassembled WGS sequence"/>
</dbReference>
<protein>
    <submittedName>
        <fullName evidence="2">Uncharacterized protein</fullName>
    </submittedName>
</protein>
<dbReference type="EMBL" id="JACEEZ010002150">
    <property type="protein sequence ID" value="KAG0728485.1"/>
    <property type="molecule type" value="Genomic_DNA"/>
</dbReference>
<proteinExistence type="predicted"/>
<organism evidence="2 3">
    <name type="scientific">Chionoecetes opilio</name>
    <name type="common">Atlantic snow crab</name>
    <name type="synonym">Cancer opilio</name>
    <dbReference type="NCBI Taxonomy" id="41210"/>
    <lineage>
        <taxon>Eukaryota</taxon>
        <taxon>Metazoa</taxon>
        <taxon>Ecdysozoa</taxon>
        <taxon>Arthropoda</taxon>
        <taxon>Crustacea</taxon>
        <taxon>Multicrustacea</taxon>
        <taxon>Malacostraca</taxon>
        <taxon>Eumalacostraca</taxon>
        <taxon>Eucarida</taxon>
        <taxon>Decapoda</taxon>
        <taxon>Pleocyemata</taxon>
        <taxon>Brachyura</taxon>
        <taxon>Eubrachyura</taxon>
        <taxon>Majoidea</taxon>
        <taxon>Majidae</taxon>
        <taxon>Chionoecetes</taxon>
    </lineage>
</organism>
<evidence type="ECO:0000313" key="2">
    <source>
        <dbReference type="EMBL" id="KAG0728485.1"/>
    </source>
</evidence>
<keyword evidence="3" id="KW-1185">Reference proteome</keyword>
<evidence type="ECO:0000256" key="1">
    <source>
        <dbReference type="SAM" id="MobiDB-lite"/>
    </source>
</evidence>
<dbReference type="AlphaFoldDB" id="A0A8J4YJ38"/>
<evidence type="ECO:0000313" key="3">
    <source>
        <dbReference type="Proteomes" id="UP000770661"/>
    </source>
</evidence>
<reference evidence="2" key="1">
    <citation type="submission" date="2020-07" db="EMBL/GenBank/DDBJ databases">
        <title>The High-quality genome of the commercially important snow crab, Chionoecetes opilio.</title>
        <authorList>
            <person name="Jeong J.-H."/>
            <person name="Ryu S."/>
        </authorList>
    </citation>
    <scope>NUCLEOTIDE SEQUENCE</scope>
    <source>
        <strain evidence="2">MADBK_172401_WGS</strain>
        <tissue evidence="2">Digestive gland</tissue>
    </source>
</reference>
<sequence>MLTSTTSAGIQGAAFSGAPPKLLSPLGWQDAKGSPGEGIRTTRDRVVVQDPQFPKGSTGGTSDRQLNRGKVRRGSMGLLRDGGLLEFTPPVFDTTASKSGVLGGCQVLEQQLAGRVLPGPQTPLFRSAGFGFFWENRLARSKPRESLVQALRAWTIYQDNPTTLPQTKKG</sequence>
<accession>A0A8J4YJ38</accession>
<gene>
    <name evidence="2" type="ORF">GWK47_032356</name>
</gene>
<name>A0A8J4YJ38_CHIOP</name>